<evidence type="ECO:0000313" key="3">
    <source>
        <dbReference type="Proteomes" id="UP001365128"/>
    </source>
</evidence>
<name>A0ABR1MHJ6_9PEZI</name>
<feature type="compositionally biased region" description="Basic and acidic residues" evidence="1">
    <location>
        <begin position="392"/>
        <end position="414"/>
    </location>
</feature>
<dbReference type="EMBL" id="JBBPDW010000011">
    <property type="protein sequence ID" value="KAK7548125.1"/>
    <property type="molecule type" value="Genomic_DNA"/>
</dbReference>
<protein>
    <recommendedName>
        <fullName evidence="4">Myb-like domain-containing protein</fullName>
    </recommendedName>
</protein>
<reference evidence="2 3" key="1">
    <citation type="submission" date="2024-04" db="EMBL/GenBank/DDBJ databases">
        <title>Phyllosticta paracitricarpa is synonymous to the EU quarantine fungus P. citricarpa based on phylogenomic analyses.</title>
        <authorList>
            <consortium name="Lawrence Berkeley National Laboratory"/>
            <person name="Van Ingen-Buijs V.A."/>
            <person name="Van Westerhoven A.C."/>
            <person name="Haridas S."/>
            <person name="Skiadas P."/>
            <person name="Martin F."/>
            <person name="Groenewald J.Z."/>
            <person name="Crous P.W."/>
            <person name="Seidl M.F."/>
        </authorList>
    </citation>
    <scope>NUCLEOTIDE SEQUENCE [LARGE SCALE GENOMIC DNA]</scope>
    <source>
        <strain evidence="2 3">CBS 122670</strain>
    </source>
</reference>
<gene>
    <name evidence="2" type="ORF">IWX46DRAFT_597311</name>
</gene>
<feature type="region of interest" description="Disordered" evidence="1">
    <location>
        <begin position="1"/>
        <end position="43"/>
    </location>
</feature>
<feature type="region of interest" description="Disordered" evidence="1">
    <location>
        <begin position="362"/>
        <end position="471"/>
    </location>
</feature>
<feature type="compositionally biased region" description="Acidic residues" evidence="1">
    <location>
        <begin position="435"/>
        <end position="469"/>
    </location>
</feature>
<feature type="region of interest" description="Disordered" evidence="1">
    <location>
        <begin position="68"/>
        <end position="179"/>
    </location>
</feature>
<dbReference type="Proteomes" id="UP001365128">
    <property type="component" value="Unassembled WGS sequence"/>
</dbReference>
<feature type="compositionally biased region" description="Basic and acidic residues" evidence="1">
    <location>
        <begin position="368"/>
        <end position="386"/>
    </location>
</feature>
<evidence type="ECO:0000256" key="1">
    <source>
        <dbReference type="SAM" id="MobiDB-lite"/>
    </source>
</evidence>
<feature type="region of interest" description="Disordered" evidence="1">
    <location>
        <begin position="313"/>
        <end position="348"/>
    </location>
</feature>
<feature type="compositionally biased region" description="Polar residues" evidence="1">
    <location>
        <begin position="167"/>
        <end position="177"/>
    </location>
</feature>
<accession>A0ABR1MHJ6</accession>
<sequence>MKKRKATEMASLQTKKRKPSPEQEEADERHGLPPLHSPIPSPVAETFLEKYAGNFDAMSDEAPTCAQVLAEEMDLDDTTEKATTSKCRSTKTRPADGGMKPPRLKRTTPPPKPLRTSNLRPSSRQGKPWPEAVHVPIEEDDEEDEPATKPAQRSPKTTRKGRRAATNAPSADTSPPQASDGIIMVNQNFTTPPSNRGAYSVQLCEADKDLVKWRNMGLKWLDVRTLYASKTNRIMTPQSLQYRYKRVLKENPDLAAAAVAKSDSAPPLDAAITASLEDEETEAAKPRPSGKTWNLDALEEWCANQRELEACLTDGEDESGGEPDKEDKTRNKQMVVRAPTPEPLDEGECWWQYQVWRKSWNKNTGKKNKLEKEKVVEKTAVGKDAENNVGEKSGEEQKDKEQDDEGKNVEEKRTPVPTTAAPMAPDAHAVKDSNSDSDSDSDTESESEGEEETPQEKEAEQEEDNEDEADPKALAEPYVAGCAYYHTKKAANRAAYFEIKGARHGIGGIGRSTAMGAFTFKKDTGPDGMVVYEAHFANGNVVRVWVDRFARAPGIPQPGERLLPDDPQLQPPDVGAAPQDCWLAQTVWLIKRRDVEVRVTKKRKSVVADTTGSVNDDDDVEGEEGMDIDEESRIVAVDNFATHTVLDRANREAAQLTLDHMCPPSRQKVEEIQARIKTRRHLDALVETCEKEEKPFVGDVEGDEEAVEAEGKDGERERGVVVTKRIDTTFWVERSILQGPRNV</sequence>
<keyword evidence="3" id="KW-1185">Reference proteome</keyword>
<proteinExistence type="predicted"/>
<comment type="caution">
    <text evidence="2">The sequence shown here is derived from an EMBL/GenBank/DDBJ whole genome shotgun (WGS) entry which is preliminary data.</text>
</comment>
<evidence type="ECO:0008006" key="4">
    <source>
        <dbReference type="Google" id="ProtNLM"/>
    </source>
</evidence>
<organism evidence="2 3">
    <name type="scientific">Phyllosticta citricarpa</name>
    <dbReference type="NCBI Taxonomy" id="55181"/>
    <lineage>
        <taxon>Eukaryota</taxon>
        <taxon>Fungi</taxon>
        <taxon>Dikarya</taxon>
        <taxon>Ascomycota</taxon>
        <taxon>Pezizomycotina</taxon>
        <taxon>Dothideomycetes</taxon>
        <taxon>Dothideomycetes incertae sedis</taxon>
        <taxon>Botryosphaeriales</taxon>
        <taxon>Phyllostictaceae</taxon>
        <taxon>Phyllosticta</taxon>
    </lineage>
</organism>
<evidence type="ECO:0000313" key="2">
    <source>
        <dbReference type="EMBL" id="KAK7548125.1"/>
    </source>
</evidence>
<feature type="compositionally biased region" description="Low complexity" evidence="1">
    <location>
        <begin position="415"/>
        <end position="427"/>
    </location>
</feature>